<accession>A0ABN7J8C2</accession>
<evidence type="ECO:0000313" key="3">
    <source>
        <dbReference type="Proteomes" id="UP000836402"/>
    </source>
</evidence>
<feature type="non-terminal residue" evidence="2">
    <location>
        <position position="1"/>
    </location>
</feature>
<keyword evidence="1" id="KW-0472">Membrane</keyword>
<feature type="transmembrane region" description="Helical" evidence="1">
    <location>
        <begin position="126"/>
        <end position="145"/>
    </location>
</feature>
<organism evidence="2 3">
    <name type="scientific">Tilletia caries</name>
    <name type="common">wheat bunt fungus</name>
    <dbReference type="NCBI Taxonomy" id="13290"/>
    <lineage>
        <taxon>Eukaryota</taxon>
        <taxon>Fungi</taxon>
        <taxon>Dikarya</taxon>
        <taxon>Basidiomycota</taxon>
        <taxon>Ustilaginomycotina</taxon>
        <taxon>Exobasidiomycetes</taxon>
        <taxon>Tilletiales</taxon>
        <taxon>Tilletiaceae</taxon>
        <taxon>Tilletia</taxon>
    </lineage>
</organism>
<dbReference type="EMBL" id="CAJHJG010006661">
    <property type="protein sequence ID" value="CAD6958609.1"/>
    <property type="molecule type" value="Genomic_DNA"/>
</dbReference>
<keyword evidence="1" id="KW-0812">Transmembrane</keyword>
<keyword evidence="1" id="KW-1133">Transmembrane helix</keyword>
<name>A0ABN7J8C2_9BASI</name>
<protein>
    <submittedName>
        <fullName evidence="2">Uncharacterized protein</fullName>
    </submittedName>
</protein>
<reference evidence="2" key="1">
    <citation type="submission" date="2020-10" db="EMBL/GenBank/DDBJ databases">
        <authorList>
            <person name="Sedaghatjoo S."/>
        </authorList>
    </citation>
    <scope>NUCLEOTIDE SEQUENCE</scope>
    <source>
        <strain evidence="2">AZH3</strain>
    </source>
</reference>
<keyword evidence="3" id="KW-1185">Reference proteome</keyword>
<sequence length="155" mass="17669">KQASRYRRSDLEDLVDEYSHEDIKIDTLEAFIKYKSRFDRIGFCLLDHGKIDRFLLDKAFWDGIPETLQDRLQEEGLLKIESPFAPSSLQVTVAAQTHFTLATHSIASFGGINHLGVQHTRLGRNWFVWLAFGLVAIVGAFVALTRGRLEDHVAR</sequence>
<evidence type="ECO:0000313" key="2">
    <source>
        <dbReference type="EMBL" id="CAD6958609.1"/>
    </source>
</evidence>
<evidence type="ECO:0000256" key="1">
    <source>
        <dbReference type="SAM" id="Phobius"/>
    </source>
</evidence>
<comment type="caution">
    <text evidence="2">The sequence shown here is derived from an EMBL/GenBank/DDBJ whole genome shotgun (WGS) entry which is preliminary data.</text>
</comment>
<dbReference type="Proteomes" id="UP000836402">
    <property type="component" value="Unassembled WGS sequence"/>
</dbReference>
<gene>
    <name evidence="2" type="ORF">JKIAZH3_G8035</name>
</gene>
<proteinExistence type="predicted"/>